<organism evidence="1 2">
    <name type="scientific">Panagrolaimus sp. PS1159</name>
    <dbReference type="NCBI Taxonomy" id="55785"/>
    <lineage>
        <taxon>Eukaryota</taxon>
        <taxon>Metazoa</taxon>
        <taxon>Ecdysozoa</taxon>
        <taxon>Nematoda</taxon>
        <taxon>Chromadorea</taxon>
        <taxon>Rhabditida</taxon>
        <taxon>Tylenchina</taxon>
        <taxon>Panagrolaimomorpha</taxon>
        <taxon>Panagrolaimoidea</taxon>
        <taxon>Panagrolaimidae</taxon>
        <taxon>Panagrolaimus</taxon>
    </lineage>
</organism>
<evidence type="ECO:0000313" key="1">
    <source>
        <dbReference type="Proteomes" id="UP000887580"/>
    </source>
</evidence>
<dbReference type="Proteomes" id="UP000887580">
    <property type="component" value="Unplaced"/>
</dbReference>
<evidence type="ECO:0000313" key="2">
    <source>
        <dbReference type="WBParaSite" id="PS1159_v2.g695.t1"/>
    </source>
</evidence>
<proteinExistence type="predicted"/>
<dbReference type="WBParaSite" id="PS1159_v2.g695.t1">
    <property type="protein sequence ID" value="PS1159_v2.g695.t1"/>
    <property type="gene ID" value="PS1159_v2.g695"/>
</dbReference>
<sequence length="135" mass="15167">MVVSSSTNSNRRFVNITEKCNLIEKTSNYSIYEFEVTEENLNLNKTLHGGCTSTILEFCMKNAVANESERKVITVDFCISFLNAAKLGDILEIKIFILKEGRTLGFVNAEIYRKSDKKIIAIGKETIAFSVVSKL</sequence>
<name>A0AC35GN97_9BILA</name>
<protein>
    <submittedName>
        <fullName evidence="2">Thioesterase domain-containing protein</fullName>
    </submittedName>
</protein>
<accession>A0AC35GN97</accession>
<reference evidence="2" key="1">
    <citation type="submission" date="2022-11" db="UniProtKB">
        <authorList>
            <consortium name="WormBaseParasite"/>
        </authorList>
    </citation>
    <scope>IDENTIFICATION</scope>
</reference>